<dbReference type="InterPro" id="IPR033932">
    <property type="entry name" value="YtcJ-like"/>
</dbReference>
<dbReference type="SUPFAM" id="SSF51556">
    <property type="entry name" value="Metallo-dependent hydrolases"/>
    <property type="match status" value="1"/>
</dbReference>
<dbReference type="Proteomes" id="UP000552587">
    <property type="component" value="Unassembled WGS sequence"/>
</dbReference>
<dbReference type="CDD" id="cd01300">
    <property type="entry name" value="YtcJ_like"/>
    <property type="match status" value="1"/>
</dbReference>
<dbReference type="Gene3D" id="2.30.40.10">
    <property type="entry name" value="Urease, subunit C, domain 1"/>
    <property type="match status" value="1"/>
</dbReference>
<organism evidence="2 3">
    <name type="scientific">Marilutibacter penaei</name>
    <dbReference type="NCBI Taxonomy" id="2759900"/>
    <lineage>
        <taxon>Bacteria</taxon>
        <taxon>Pseudomonadati</taxon>
        <taxon>Pseudomonadota</taxon>
        <taxon>Gammaproteobacteria</taxon>
        <taxon>Lysobacterales</taxon>
        <taxon>Lysobacteraceae</taxon>
        <taxon>Marilutibacter</taxon>
    </lineage>
</organism>
<evidence type="ECO:0000313" key="2">
    <source>
        <dbReference type="EMBL" id="MBB1089469.1"/>
    </source>
</evidence>
<dbReference type="AlphaFoldDB" id="A0A7W3U5U1"/>
<reference evidence="2 3" key="1">
    <citation type="submission" date="2020-07" db="EMBL/GenBank/DDBJ databases">
        <authorList>
            <person name="Xu S."/>
            <person name="Li A."/>
        </authorList>
    </citation>
    <scope>NUCLEOTIDE SEQUENCE [LARGE SCALE GENOMIC DNA]</scope>
    <source>
        <strain evidence="2 3">SG-8</strain>
    </source>
</reference>
<dbReference type="Gene3D" id="3.20.20.140">
    <property type="entry name" value="Metal-dependent hydrolases"/>
    <property type="match status" value="1"/>
</dbReference>
<dbReference type="PANTHER" id="PTHR22642:SF2">
    <property type="entry name" value="PROTEIN LONG AFTER FAR-RED 3"/>
    <property type="match status" value="1"/>
</dbReference>
<gene>
    <name evidence="2" type="ORF">H4F99_13375</name>
</gene>
<dbReference type="PANTHER" id="PTHR22642">
    <property type="entry name" value="IMIDAZOLONEPROPIONASE"/>
    <property type="match status" value="1"/>
</dbReference>
<dbReference type="SUPFAM" id="SSF51338">
    <property type="entry name" value="Composite domain of metallo-dependent hydrolases"/>
    <property type="match status" value="1"/>
</dbReference>
<dbReference type="Pfam" id="PF07969">
    <property type="entry name" value="Amidohydro_3"/>
    <property type="match status" value="1"/>
</dbReference>
<sequence>MAAAVALAACAAPTGNEPTASAGSDPATTTVDVADTVYSNGAILTMEGDAPAYVEAVAVKDGRIIHAGDLAGAESLAGDTTRRVDLAGKAMLPGFMDAHGHVWNSGFQALSANLLPPPDGEGSDIPSLVRLAKAWAADNERAIGKAGWIVGFGYDDAQLKEQRHPTADDLDAISTELPVIFIHQSGHLGAMNHKALEMAGITADSENPPGGVIRREDGSSEPNGVLEEMAMFRPLFSIMGKFDQEANEAVAKAGLAAYARQGFTTAQEGRATQAASETWRALAGRGELIMDVDIYPDVQAEEAYMEGIGQAMPGYENGFRIAGVKLSLDGSPQGRTAWLTEPYKVPPEGQPADYRGYPAIPDESEVDRLVALAYERNWPLLAHCNGDAASDQYISAIRKAVGKFGAGDRRTVMIHAQTVREDQLDTMKELGVRPSFFSMHTYYWGDWHRDVTLGEPRADHISPTQSALKRGMMFTEHHDAPVALPSALMIVDTTVNRTSRSGAVIGADQRLGVYDALRTVTIWVAHQDFQEAHKGSIAEGKLADFVILDQDPMKVPPETLRNLQVIQTIKADAPIYTADGAGV</sequence>
<name>A0A7W3U5U1_9GAMM</name>
<dbReference type="GO" id="GO:0016810">
    <property type="term" value="F:hydrolase activity, acting on carbon-nitrogen (but not peptide) bonds"/>
    <property type="evidence" value="ECO:0007669"/>
    <property type="project" value="InterPro"/>
</dbReference>
<dbReference type="InterPro" id="IPR011059">
    <property type="entry name" value="Metal-dep_hydrolase_composite"/>
</dbReference>
<evidence type="ECO:0000313" key="3">
    <source>
        <dbReference type="Proteomes" id="UP000552587"/>
    </source>
</evidence>
<dbReference type="EMBL" id="JACHTE010000009">
    <property type="protein sequence ID" value="MBB1089469.1"/>
    <property type="molecule type" value="Genomic_DNA"/>
</dbReference>
<evidence type="ECO:0000259" key="1">
    <source>
        <dbReference type="Pfam" id="PF07969"/>
    </source>
</evidence>
<keyword evidence="3" id="KW-1185">Reference proteome</keyword>
<protein>
    <submittedName>
        <fullName evidence="2">Amidohydrolase</fullName>
    </submittedName>
</protein>
<dbReference type="Gene3D" id="3.10.310.70">
    <property type="match status" value="1"/>
</dbReference>
<keyword evidence="2" id="KW-0378">Hydrolase</keyword>
<comment type="caution">
    <text evidence="2">The sequence shown here is derived from an EMBL/GenBank/DDBJ whole genome shotgun (WGS) entry which is preliminary data.</text>
</comment>
<proteinExistence type="predicted"/>
<dbReference type="InterPro" id="IPR013108">
    <property type="entry name" value="Amidohydro_3"/>
</dbReference>
<feature type="domain" description="Amidohydrolase 3" evidence="1">
    <location>
        <begin position="84"/>
        <end position="576"/>
    </location>
</feature>
<accession>A0A7W3U5U1</accession>
<dbReference type="InterPro" id="IPR032466">
    <property type="entry name" value="Metal_Hydrolase"/>
</dbReference>